<protein>
    <submittedName>
        <fullName evidence="2">D-alanyl-D-alanine carboxypeptidase</fullName>
    </submittedName>
</protein>
<dbReference type="EMBL" id="SLXA01000006">
    <property type="protein sequence ID" value="TCO84662.1"/>
    <property type="molecule type" value="Genomic_DNA"/>
</dbReference>
<organism evidence="2 3">
    <name type="scientific">Frisingicoccus caecimuris</name>
    <dbReference type="NCBI Taxonomy" id="1796636"/>
    <lineage>
        <taxon>Bacteria</taxon>
        <taxon>Bacillati</taxon>
        <taxon>Bacillota</taxon>
        <taxon>Clostridia</taxon>
        <taxon>Lachnospirales</taxon>
        <taxon>Lachnospiraceae</taxon>
        <taxon>Frisingicoccus</taxon>
    </lineage>
</organism>
<dbReference type="InterPro" id="IPR009045">
    <property type="entry name" value="Zn_M74/Hedgehog-like"/>
</dbReference>
<evidence type="ECO:0000313" key="3">
    <source>
        <dbReference type="Proteomes" id="UP000295711"/>
    </source>
</evidence>
<dbReference type="Proteomes" id="UP000295711">
    <property type="component" value="Unassembled WGS sequence"/>
</dbReference>
<sequence length="199" mass="22392">MPLVTYFMNNDYLGILVNKTHSLPEDYVPADLIPVNIPFAHVGDDSRNYMRRPAARALETMFRDAEAAGLHPIGVSGFRSYERQKNIYTSNLAVKGEMHTSLYSARPGQSEHQTGLAMDISSPSVQSALTANVENTPEGRWLRQNAAAYGFTLRYPAGKEHITGYAYEPWHFRYVGKNLAAFLKKEGLTLEEYYQLLAL</sequence>
<dbReference type="GO" id="GO:0006508">
    <property type="term" value="P:proteolysis"/>
    <property type="evidence" value="ECO:0007669"/>
    <property type="project" value="InterPro"/>
</dbReference>
<dbReference type="PANTHER" id="PTHR34385:SF1">
    <property type="entry name" value="PEPTIDOGLYCAN L-ALANYL-D-GLUTAMATE ENDOPEPTIDASE CWLK"/>
    <property type="match status" value="1"/>
</dbReference>
<accession>A0A4R2LHZ9</accession>
<dbReference type="OrthoDB" id="9792074at2"/>
<comment type="caution">
    <text evidence="2">The sequence shown here is derived from an EMBL/GenBank/DDBJ whole genome shotgun (WGS) entry which is preliminary data.</text>
</comment>
<dbReference type="GO" id="GO:0004180">
    <property type="term" value="F:carboxypeptidase activity"/>
    <property type="evidence" value="ECO:0007669"/>
    <property type="project" value="UniProtKB-KW"/>
</dbReference>
<dbReference type="InterPro" id="IPR058193">
    <property type="entry name" value="VanY/YodJ_core_dom"/>
</dbReference>
<dbReference type="SUPFAM" id="SSF55166">
    <property type="entry name" value="Hedgehog/DD-peptidase"/>
    <property type="match status" value="1"/>
</dbReference>
<evidence type="ECO:0000259" key="1">
    <source>
        <dbReference type="Pfam" id="PF02557"/>
    </source>
</evidence>
<keyword evidence="2" id="KW-0645">Protease</keyword>
<keyword evidence="2" id="KW-0378">Hydrolase</keyword>
<dbReference type="CDD" id="cd14852">
    <property type="entry name" value="LD-carboxypeptidase"/>
    <property type="match status" value="1"/>
</dbReference>
<keyword evidence="3" id="KW-1185">Reference proteome</keyword>
<keyword evidence="2" id="KW-0121">Carboxypeptidase</keyword>
<dbReference type="PANTHER" id="PTHR34385">
    <property type="entry name" value="D-ALANYL-D-ALANINE CARBOXYPEPTIDASE"/>
    <property type="match status" value="1"/>
</dbReference>
<evidence type="ECO:0000313" key="2">
    <source>
        <dbReference type="EMBL" id="TCO84662.1"/>
    </source>
</evidence>
<dbReference type="InterPro" id="IPR052179">
    <property type="entry name" value="DD-CPase-like"/>
</dbReference>
<dbReference type="AlphaFoldDB" id="A0A4R2LHZ9"/>
<dbReference type="InterPro" id="IPR003709">
    <property type="entry name" value="VanY-like_core_dom"/>
</dbReference>
<proteinExistence type="predicted"/>
<gene>
    <name evidence="2" type="ORF">EV212_10689</name>
</gene>
<dbReference type="Pfam" id="PF02557">
    <property type="entry name" value="VanY"/>
    <property type="match status" value="1"/>
</dbReference>
<feature type="domain" description="D-alanyl-D-alanine carboxypeptidase-like core" evidence="1">
    <location>
        <begin position="48"/>
        <end position="177"/>
    </location>
</feature>
<reference evidence="2 3" key="1">
    <citation type="submission" date="2019-03" db="EMBL/GenBank/DDBJ databases">
        <title>Genomic Encyclopedia of Type Strains, Phase IV (KMG-IV): sequencing the most valuable type-strain genomes for metagenomic binning, comparative biology and taxonomic classification.</title>
        <authorList>
            <person name="Goeker M."/>
        </authorList>
    </citation>
    <scope>NUCLEOTIDE SEQUENCE [LARGE SCALE GENOMIC DNA]</scope>
    <source>
        <strain evidence="2 3">DSM 28559</strain>
    </source>
</reference>
<dbReference type="Gene3D" id="3.30.1380.10">
    <property type="match status" value="1"/>
</dbReference>
<name>A0A4R2LHZ9_9FIRM</name>